<evidence type="ECO:0000313" key="3">
    <source>
        <dbReference type="Proteomes" id="UP000821837"/>
    </source>
</evidence>
<sequence>MASMKATFGALLVVLAGSCAFGSPLKDFVESVRKEPLTTYQCYRNGSSLEDASAIKLSVLWNGKGLPDNKVECIVSFSLPDSEGKKTFHASAEYVPQKDYILLAAGEKSVNMYIPQEPYNGKAYIFKHVETSTGDESYKIYDTSASCENAHALRKIVCPEPCTLQSTAQ</sequence>
<evidence type="ECO:0008006" key="4">
    <source>
        <dbReference type="Google" id="ProtNLM"/>
    </source>
</evidence>
<proteinExistence type="predicted"/>
<accession>A0A9D4PQX8</accession>
<dbReference type="VEuPathDB" id="VectorBase:RSAN_030791"/>
<dbReference type="OrthoDB" id="6478233at2759"/>
<keyword evidence="1" id="KW-0732">Signal</keyword>
<feature type="chain" id="PRO_5039679687" description="Secreted protein" evidence="1">
    <location>
        <begin position="23"/>
        <end position="169"/>
    </location>
</feature>
<dbReference type="AlphaFoldDB" id="A0A9D4PQX8"/>
<name>A0A9D4PQX8_RHISA</name>
<dbReference type="PROSITE" id="PS51257">
    <property type="entry name" value="PROKAR_LIPOPROTEIN"/>
    <property type="match status" value="1"/>
</dbReference>
<reference evidence="2" key="1">
    <citation type="journal article" date="2020" name="Cell">
        <title>Large-Scale Comparative Analyses of Tick Genomes Elucidate Their Genetic Diversity and Vector Capacities.</title>
        <authorList>
            <consortium name="Tick Genome and Microbiome Consortium (TIGMIC)"/>
            <person name="Jia N."/>
            <person name="Wang J."/>
            <person name="Shi W."/>
            <person name="Du L."/>
            <person name="Sun Y."/>
            <person name="Zhan W."/>
            <person name="Jiang J.F."/>
            <person name="Wang Q."/>
            <person name="Zhang B."/>
            <person name="Ji P."/>
            <person name="Bell-Sakyi L."/>
            <person name="Cui X.M."/>
            <person name="Yuan T.T."/>
            <person name="Jiang B.G."/>
            <person name="Yang W.F."/>
            <person name="Lam T.T."/>
            <person name="Chang Q.C."/>
            <person name="Ding S.J."/>
            <person name="Wang X.J."/>
            <person name="Zhu J.G."/>
            <person name="Ruan X.D."/>
            <person name="Zhao L."/>
            <person name="Wei J.T."/>
            <person name="Ye R.Z."/>
            <person name="Que T.C."/>
            <person name="Du C.H."/>
            <person name="Zhou Y.H."/>
            <person name="Cheng J.X."/>
            <person name="Dai P.F."/>
            <person name="Guo W.B."/>
            <person name="Han X.H."/>
            <person name="Huang E.J."/>
            <person name="Li L.F."/>
            <person name="Wei W."/>
            <person name="Gao Y.C."/>
            <person name="Liu J.Z."/>
            <person name="Shao H.Z."/>
            <person name="Wang X."/>
            <person name="Wang C.C."/>
            <person name="Yang T.C."/>
            <person name="Huo Q.B."/>
            <person name="Li W."/>
            <person name="Chen H.Y."/>
            <person name="Chen S.E."/>
            <person name="Zhou L.G."/>
            <person name="Ni X.B."/>
            <person name="Tian J.H."/>
            <person name="Sheng Y."/>
            <person name="Liu T."/>
            <person name="Pan Y.S."/>
            <person name="Xia L.Y."/>
            <person name="Li J."/>
            <person name="Zhao F."/>
            <person name="Cao W.C."/>
        </authorList>
    </citation>
    <scope>NUCLEOTIDE SEQUENCE</scope>
    <source>
        <strain evidence="2">Rsan-2018</strain>
    </source>
</reference>
<reference evidence="2" key="2">
    <citation type="submission" date="2021-09" db="EMBL/GenBank/DDBJ databases">
        <authorList>
            <person name="Jia N."/>
            <person name="Wang J."/>
            <person name="Shi W."/>
            <person name="Du L."/>
            <person name="Sun Y."/>
            <person name="Zhan W."/>
            <person name="Jiang J."/>
            <person name="Wang Q."/>
            <person name="Zhang B."/>
            <person name="Ji P."/>
            <person name="Sakyi L.B."/>
            <person name="Cui X."/>
            <person name="Yuan T."/>
            <person name="Jiang B."/>
            <person name="Yang W."/>
            <person name="Lam T.T.-Y."/>
            <person name="Chang Q."/>
            <person name="Ding S."/>
            <person name="Wang X."/>
            <person name="Zhu J."/>
            <person name="Ruan X."/>
            <person name="Zhao L."/>
            <person name="Wei J."/>
            <person name="Que T."/>
            <person name="Du C."/>
            <person name="Cheng J."/>
            <person name="Dai P."/>
            <person name="Han X."/>
            <person name="Huang E."/>
            <person name="Gao Y."/>
            <person name="Liu J."/>
            <person name="Shao H."/>
            <person name="Ye R."/>
            <person name="Li L."/>
            <person name="Wei W."/>
            <person name="Wang X."/>
            <person name="Wang C."/>
            <person name="Huo Q."/>
            <person name="Li W."/>
            <person name="Guo W."/>
            <person name="Chen H."/>
            <person name="Chen S."/>
            <person name="Zhou L."/>
            <person name="Zhou L."/>
            <person name="Ni X."/>
            <person name="Tian J."/>
            <person name="Zhou Y."/>
            <person name="Sheng Y."/>
            <person name="Liu T."/>
            <person name="Pan Y."/>
            <person name="Xia L."/>
            <person name="Li J."/>
            <person name="Zhao F."/>
            <person name="Cao W."/>
        </authorList>
    </citation>
    <scope>NUCLEOTIDE SEQUENCE</scope>
    <source>
        <strain evidence="2">Rsan-2018</strain>
        <tissue evidence="2">Larvae</tissue>
    </source>
</reference>
<protein>
    <recommendedName>
        <fullName evidence="4">Secreted protein</fullName>
    </recommendedName>
</protein>
<evidence type="ECO:0000313" key="2">
    <source>
        <dbReference type="EMBL" id="KAH7951360.1"/>
    </source>
</evidence>
<comment type="caution">
    <text evidence="2">The sequence shown here is derived from an EMBL/GenBank/DDBJ whole genome shotgun (WGS) entry which is preliminary data.</text>
</comment>
<dbReference type="EMBL" id="JABSTV010001251">
    <property type="protein sequence ID" value="KAH7951360.1"/>
    <property type="molecule type" value="Genomic_DNA"/>
</dbReference>
<feature type="signal peptide" evidence="1">
    <location>
        <begin position="1"/>
        <end position="22"/>
    </location>
</feature>
<gene>
    <name evidence="2" type="ORF">HPB52_008217</name>
</gene>
<evidence type="ECO:0000256" key="1">
    <source>
        <dbReference type="SAM" id="SignalP"/>
    </source>
</evidence>
<keyword evidence="3" id="KW-1185">Reference proteome</keyword>
<organism evidence="2 3">
    <name type="scientific">Rhipicephalus sanguineus</name>
    <name type="common">Brown dog tick</name>
    <name type="synonym">Ixodes sanguineus</name>
    <dbReference type="NCBI Taxonomy" id="34632"/>
    <lineage>
        <taxon>Eukaryota</taxon>
        <taxon>Metazoa</taxon>
        <taxon>Ecdysozoa</taxon>
        <taxon>Arthropoda</taxon>
        <taxon>Chelicerata</taxon>
        <taxon>Arachnida</taxon>
        <taxon>Acari</taxon>
        <taxon>Parasitiformes</taxon>
        <taxon>Ixodida</taxon>
        <taxon>Ixodoidea</taxon>
        <taxon>Ixodidae</taxon>
        <taxon>Rhipicephalinae</taxon>
        <taxon>Rhipicephalus</taxon>
        <taxon>Rhipicephalus</taxon>
    </lineage>
</organism>
<dbReference type="Proteomes" id="UP000821837">
    <property type="component" value="Chromosome 5"/>
</dbReference>